<dbReference type="Gene3D" id="1.10.10.10">
    <property type="entry name" value="Winged helix-like DNA-binding domain superfamily/Winged helix DNA-binding domain"/>
    <property type="match status" value="1"/>
</dbReference>
<dbReference type="Pfam" id="PF00392">
    <property type="entry name" value="GntR"/>
    <property type="match status" value="1"/>
</dbReference>
<dbReference type="STRING" id="1208324.P73_4023"/>
<keyword evidence="1" id="KW-0805">Transcription regulation</keyword>
<dbReference type="SMART" id="SM00895">
    <property type="entry name" value="FCD"/>
    <property type="match status" value="1"/>
</dbReference>
<dbReference type="KEGG" id="cid:P73_4023"/>
<dbReference type="PROSITE" id="PS50949">
    <property type="entry name" value="HTH_GNTR"/>
    <property type="match status" value="1"/>
</dbReference>
<dbReference type="PANTHER" id="PTHR43537:SF5">
    <property type="entry name" value="UXU OPERON TRANSCRIPTIONAL REGULATOR"/>
    <property type="match status" value="1"/>
</dbReference>
<evidence type="ECO:0000313" key="6">
    <source>
        <dbReference type="Proteomes" id="UP000031521"/>
    </source>
</evidence>
<dbReference type="RefSeq" id="WP_202966925.1">
    <property type="nucleotide sequence ID" value="NZ_CP004393.1"/>
</dbReference>
<evidence type="ECO:0000256" key="3">
    <source>
        <dbReference type="ARBA" id="ARBA00023163"/>
    </source>
</evidence>
<dbReference type="InterPro" id="IPR036388">
    <property type="entry name" value="WH-like_DNA-bd_sf"/>
</dbReference>
<dbReference type="AlphaFoldDB" id="A0A0B5DZ91"/>
<dbReference type="Gene3D" id="1.20.120.530">
    <property type="entry name" value="GntR ligand-binding domain-like"/>
    <property type="match status" value="1"/>
</dbReference>
<dbReference type="Proteomes" id="UP000031521">
    <property type="component" value="Chromosome"/>
</dbReference>
<proteinExistence type="predicted"/>
<dbReference type="PANTHER" id="PTHR43537">
    <property type="entry name" value="TRANSCRIPTIONAL REGULATOR, GNTR FAMILY"/>
    <property type="match status" value="1"/>
</dbReference>
<dbReference type="SUPFAM" id="SSF48008">
    <property type="entry name" value="GntR ligand-binding domain-like"/>
    <property type="match status" value="1"/>
</dbReference>
<dbReference type="InterPro" id="IPR011711">
    <property type="entry name" value="GntR_C"/>
</dbReference>
<evidence type="ECO:0000256" key="1">
    <source>
        <dbReference type="ARBA" id="ARBA00023015"/>
    </source>
</evidence>
<keyword evidence="6" id="KW-1185">Reference proteome</keyword>
<dbReference type="InterPro" id="IPR008920">
    <property type="entry name" value="TF_FadR/GntR_C"/>
</dbReference>
<dbReference type="GO" id="GO:0003677">
    <property type="term" value="F:DNA binding"/>
    <property type="evidence" value="ECO:0007669"/>
    <property type="project" value="UniProtKB-KW"/>
</dbReference>
<protein>
    <submittedName>
        <fullName evidence="5">GntR family transcriptional regulator</fullName>
    </submittedName>
</protein>
<feature type="domain" description="HTH gntR-type" evidence="4">
    <location>
        <begin position="17"/>
        <end position="85"/>
    </location>
</feature>
<evidence type="ECO:0000313" key="5">
    <source>
        <dbReference type="EMBL" id="AJE48738.1"/>
    </source>
</evidence>
<keyword evidence="3" id="KW-0804">Transcription</keyword>
<evidence type="ECO:0000256" key="2">
    <source>
        <dbReference type="ARBA" id="ARBA00023125"/>
    </source>
</evidence>
<dbReference type="SUPFAM" id="SSF46785">
    <property type="entry name" value="Winged helix' DNA-binding domain"/>
    <property type="match status" value="1"/>
</dbReference>
<dbReference type="InterPro" id="IPR000524">
    <property type="entry name" value="Tscrpt_reg_HTH_GntR"/>
</dbReference>
<evidence type="ECO:0000259" key="4">
    <source>
        <dbReference type="PROSITE" id="PS50949"/>
    </source>
</evidence>
<keyword evidence="2" id="KW-0238">DNA-binding</keyword>
<reference evidence="5 6" key="1">
    <citation type="journal article" date="2014" name="Int. J. Syst. Evol. Microbiol.">
        <title>Celeribacter indicus sp. nov., a polycyclic aromatic hydrocarbon-degrading bacterium from deep-sea sediment and reclassification of Huaishuia halophila as Celeribacter halophilus comb. nov.</title>
        <authorList>
            <person name="Lai Q."/>
            <person name="Cao J."/>
            <person name="Yuan J."/>
            <person name="Li F."/>
            <person name="Shao Z."/>
        </authorList>
    </citation>
    <scope>NUCLEOTIDE SEQUENCE [LARGE SCALE GENOMIC DNA]</scope>
    <source>
        <strain evidence="5">P73</strain>
    </source>
</reference>
<accession>A0A0B5DZ91</accession>
<gene>
    <name evidence="5" type="ORF">P73_4023</name>
</gene>
<sequence length="253" mass="28132">MPADSDLNIINHKETARGDYTRVLAFLRDQLLTGKIKTGDKLLPERDLSALLNVSRPVLREALRALAMIGAVEVRHGAGTYVTTPDASSLSDFFSFVLVQHGEQFDDILEARIAIEHHAIRLACARATQSDYDNMSRILDRIHDTIEDAQQGADADFAFHTAIVTAARSPALSTIYGALSRFLTDLHFVRRQRILQVTGIRSYLIDHHASLLDAIVRRDPAAADRLLAEHFQIGADFNRRAVLSQIKRPSSPT</sequence>
<dbReference type="GO" id="GO:0003700">
    <property type="term" value="F:DNA-binding transcription factor activity"/>
    <property type="evidence" value="ECO:0007669"/>
    <property type="project" value="InterPro"/>
</dbReference>
<organism evidence="5 6">
    <name type="scientific">Celeribacter indicus</name>
    <dbReference type="NCBI Taxonomy" id="1208324"/>
    <lineage>
        <taxon>Bacteria</taxon>
        <taxon>Pseudomonadati</taxon>
        <taxon>Pseudomonadota</taxon>
        <taxon>Alphaproteobacteria</taxon>
        <taxon>Rhodobacterales</taxon>
        <taxon>Roseobacteraceae</taxon>
        <taxon>Celeribacter</taxon>
    </lineage>
</organism>
<dbReference type="CDD" id="cd07377">
    <property type="entry name" value="WHTH_GntR"/>
    <property type="match status" value="1"/>
</dbReference>
<dbReference type="HOGENOM" id="CLU_017584_9_1_5"/>
<dbReference type="EMBL" id="CP004393">
    <property type="protein sequence ID" value="AJE48738.1"/>
    <property type="molecule type" value="Genomic_DNA"/>
</dbReference>
<dbReference type="Pfam" id="PF07729">
    <property type="entry name" value="FCD"/>
    <property type="match status" value="1"/>
</dbReference>
<dbReference type="SMART" id="SM00345">
    <property type="entry name" value="HTH_GNTR"/>
    <property type="match status" value="1"/>
</dbReference>
<dbReference type="InterPro" id="IPR036390">
    <property type="entry name" value="WH_DNA-bd_sf"/>
</dbReference>
<name>A0A0B5DZ91_9RHOB</name>